<proteinExistence type="predicted"/>
<dbReference type="Proteomes" id="UP001172386">
    <property type="component" value="Unassembled WGS sequence"/>
</dbReference>
<organism evidence="1 2">
    <name type="scientific">Neophaeococcomyces mojaviensis</name>
    <dbReference type="NCBI Taxonomy" id="3383035"/>
    <lineage>
        <taxon>Eukaryota</taxon>
        <taxon>Fungi</taxon>
        <taxon>Dikarya</taxon>
        <taxon>Ascomycota</taxon>
        <taxon>Pezizomycotina</taxon>
        <taxon>Eurotiomycetes</taxon>
        <taxon>Chaetothyriomycetidae</taxon>
        <taxon>Chaetothyriales</taxon>
        <taxon>Chaetothyriales incertae sedis</taxon>
        <taxon>Neophaeococcomyces</taxon>
    </lineage>
</organism>
<reference evidence="1" key="1">
    <citation type="submission" date="2022-10" db="EMBL/GenBank/DDBJ databases">
        <title>Culturing micro-colonial fungi from biological soil crusts in the Mojave desert and describing Neophaeococcomyces mojavensis, and introducing the new genera and species Taxawa tesnikishii.</title>
        <authorList>
            <person name="Kurbessoian T."/>
            <person name="Stajich J.E."/>
        </authorList>
    </citation>
    <scope>NUCLEOTIDE SEQUENCE</scope>
    <source>
        <strain evidence="1">JES_112</strain>
    </source>
</reference>
<evidence type="ECO:0000313" key="2">
    <source>
        <dbReference type="Proteomes" id="UP001172386"/>
    </source>
</evidence>
<comment type="caution">
    <text evidence="1">The sequence shown here is derived from an EMBL/GenBank/DDBJ whole genome shotgun (WGS) entry which is preliminary data.</text>
</comment>
<gene>
    <name evidence="1" type="ORF">H2198_003058</name>
</gene>
<protein>
    <submittedName>
        <fullName evidence="1">Uncharacterized protein</fullName>
    </submittedName>
</protein>
<accession>A0ACC3ACI2</accession>
<evidence type="ECO:0000313" key="1">
    <source>
        <dbReference type="EMBL" id="KAJ9659483.1"/>
    </source>
</evidence>
<name>A0ACC3ACI2_9EURO</name>
<sequence>MAPLPSKATKHLCIALRRLPITTQCQQRRTFIGLGEIASVIANPAETLRQLNESRAMLKKAKEDLELSQEAKRIPKKHTFSKLPGFHGRKTEQQLLRRILYSKPGMSVVFGATSVGKTALLREVLATDEFFVIKFDLRISGFADLRTLYVALCEQVQRFFEEMDDDEMDKQRLTFKHLVIELLEKEKVENGGYEVSVADIASLMESLQSSLLKYWEYDPKAKGEEEDPEAEKRNSKDKPAERKVDTIVEEENKALAEASETTKEDSEMDESEEGKPKAFKKRPIVFLLDEAHKLPALVNDQLSLKVFLDTLLVLTKQDRLCHVILSTSDSFFHHFLRQMNVGHHAQILTIGDSTKQETYSYFQEQMMPSIPDELKSKINFDQIYEVFGGKLSHVNDYISSWVNCDGKLTPYTSAIFIQAYTLLQFHLTHSNFETFSPLSTATSGTSTDEDQAGFGPKDLVLVMKKMTKPPYSMPYFQLCRQIGTEQVDDLIRTRILELRWTGTIMPEGDGVERVWSEDGIERPIVLPMTRVIRKAMEVVLKEEEGYAAKLGENRKASS</sequence>
<keyword evidence="2" id="KW-1185">Reference proteome</keyword>
<dbReference type="EMBL" id="JAPDRQ010000039">
    <property type="protein sequence ID" value="KAJ9659483.1"/>
    <property type="molecule type" value="Genomic_DNA"/>
</dbReference>